<keyword evidence="5" id="KW-0862">Zinc</keyword>
<dbReference type="Gene3D" id="3.30.40.10">
    <property type="entry name" value="Zinc/RING finger domain, C3HC4 (zinc finger)"/>
    <property type="match status" value="1"/>
</dbReference>
<dbReference type="PANTHER" id="PTHR10044">
    <property type="entry name" value="INHIBITOR OF APOPTOSIS"/>
    <property type="match status" value="1"/>
</dbReference>
<dbReference type="PROSITE" id="PS01282">
    <property type="entry name" value="BIR_REPEAT_1"/>
    <property type="match status" value="1"/>
</dbReference>
<keyword evidence="3" id="KW-0479">Metal-binding</keyword>
<comment type="caution">
    <text evidence="10">The sequence shown here is derived from an EMBL/GenBank/DDBJ whole genome shotgun (WGS) entry which is preliminary data.</text>
</comment>
<feature type="domain" description="RING-type" evidence="9">
    <location>
        <begin position="606"/>
        <end position="641"/>
    </location>
</feature>
<dbReference type="GO" id="GO:0005737">
    <property type="term" value="C:cytoplasm"/>
    <property type="evidence" value="ECO:0007669"/>
    <property type="project" value="TreeGrafter"/>
</dbReference>
<evidence type="ECO:0000256" key="7">
    <source>
        <dbReference type="SAM" id="MobiDB-lite"/>
    </source>
</evidence>
<keyword evidence="2" id="KW-0053">Apoptosis</keyword>
<dbReference type="InterPro" id="IPR013083">
    <property type="entry name" value="Znf_RING/FYVE/PHD"/>
</dbReference>
<feature type="region of interest" description="Disordered" evidence="7">
    <location>
        <begin position="539"/>
        <end position="562"/>
    </location>
</feature>
<keyword evidence="8" id="KW-1133">Transmembrane helix</keyword>
<feature type="transmembrane region" description="Helical" evidence="8">
    <location>
        <begin position="67"/>
        <end position="87"/>
    </location>
</feature>
<dbReference type="PROSITE" id="PS50143">
    <property type="entry name" value="BIR_REPEAT_2"/>
    <property type="match status" value="2"/>
</dbReference>
<evidence type="ECO:0000256" key="5">
    <source>
        <dbReference type="ARBA" id="ARBA00022833"/>
    </source>
</evidence>
<dbReference type="EMBL" id="UYJE01004952">
    <property type="protein sequence ID" value="VDI32758.1"/>
    <property type="molecule type" value="Genomic_DNA"/>
</dbReference>
<keyword evidence="11" id="KW-1185">Reference proteome</keyword>
<dbReference type="FunFam" id="3.30.40.10:FF:000184">
    <property type="entry name" value="Baculoviral IAP repeat containing 2"/>
    <property type="match status" value="1"/>
</dbReference>
<dbReference type="Pfam" id="PF00653">
    <property type="entry name" value="BIR"/>
    <property type="match status" value="2"/>
</dbReference>
<dbReference type="CDD" id="cd00022">
    <property type="entry name" value="BIR"/>
    <property type="match status" value="2"/>
</dbReference>
<dbReference type="AlphaFoldDB" id="A0A8B6EBT3"/>
<evidence type="ECO:0000256" key="6">
    <source>
        <dbReference type="PROSITE-ProRule" id="PRU00175"/>
    </source>
</evidence>
<keyword evidence="8" id="KW-0472">Membrane</keyword>
<dbReference type="PROSITE" id="PS50089">
    <property type="entry name" value="ZF_RING_2"/>
    <property type="match status" value="1"/>
</dbReference>
<comment type="similarity">
    <text evidence="1">Belongs to the IAP family.</text>
</comment>
<feature type="region of interest" description="Disordered" evidence="7">
    <location>
        <begin position="248"/>
        <end position="284"/>
    </location>
</feature>
<evidence type="ECO:0000256" key="4">
    <source>
        <dbReference type="ARBA" id="ARBA00022771"/>
    </source>
</evidence>
<dbReference type="InterPro" id="IPR050784">
    <property type="entry name" value="IAP"/>
</dbReference>
<dbReference type="CDD" id="cd16713">
    <property type="entry name" value="RING-HC_BIRC2_3_7"/>
    <property type="match status" value="1"/>
</dbReference>
<dbReference type="OrthoDB" id="297881at2759"/>
<dbReference type="Proteomes" id="UP000596742">
    <property type="component" value="Unassembled WGS sequence"/>
</dbReference>
<feature type="compositionally biased region" description="Basic and acidic residues" evidence="7">
    <location>
        <begin position="265"/>
        <end position="282"/>
    </location>
</feature>
<dbReference type="PANTHER" id="PTHR10044:SF139">
    <property type="entry name" value="DEATH-ASSOCIATED INHIBITOR OF APOPTOSIS 2"/>
    <property type="match status" value="1"/>
</dbReference>
<feature type="compositionally biased region" description="Polar residues" evidence="7">
    <location>
        <begin position="546"/>
        <end position="561"/>
    </location>
</feature>
<evidence type="ECO:0000256" key="8">
    <source>
        <dbReference type="SAM" id="Phobius"/>
    </source>
</evidence>
<protein>
    <submittedName>
        <fullName evidence="10">Baculoviral IAP repeat-containing protein 7/8</fullName>
    </submittedName>
</protein>
<keyword evidence="4 6" id="KW-0863">Zinc-finger</keyword>
<evidence type="ECO:0000256" key="2">
    <source>
        <dbReference type="ARBA" id="ARBA00022703"/>
    </source>
</evidence>
<evidence type="ECO:0000313" key="11">
    <source>
        <dbReference type="Proteomes" id="UP000596742"/>
    </source>
</evidence>
<dbReference type="InterPro" id="IPR001841">
    <property type="entry name" value="Znf_RING"/>
</dbReference>
<accession>A0A8B6EBT3</accession>
<evidence type="ECO:0000259" key="9">
    <source>
        <dbReference type="PROSITE" id="PS50089"/>
    </source>
</evidence>
<name>A0A8B6EBT3_MYTGA</name>
<dbReference type="SUPFAM" id="SSF57924">
    <property type="entry name" value="Inhibitor of apoptosis (IAP) repeat"/>
    <property type="match status" value="2"/>
</dbReference>
<dbReference type="GO" id="GO:0005634">
    <property type="term" value="C:nucleus"/>
    <property type="evidence" value="ECO:0007669"/>
    <property type="project" value="TreeGrafter"/>
</dbReference>
<dbReference type="InterPro" id="IPR001370">
    <property type="entry name" value="BIR_rpt"/>
</dbReference>
<keyword evidence="8" id="KW-0812">Transmembrane</keyword>
<organism evidence="10 11">
    <name type="scientific">Mytilus galloprovincialis</name>
    <name type="common">Mediterranean mussel</name>
    <dbReference type="NCBI Taxonomy" id="29158"/>
    <lineage>
        <taxon>Eukaryota</taxon>
        <taxon>Metazoa</taxon>
        <taxon>Spiralia</taxon>
        <taxon>Lophotrochozoa</taxon>
        <taxon>Mollusca</taxon>
        <taxon>Bivalvia</taxon>
        <taxon>Autobranchia</taxon>
        <taxon>Pteriomorphia</taxon>
        <taxon>Mytilida</taxon>
        <taxon>Mytiloidea</taxon>
        <taxon>Mytilidae</taxon>
        <taxon>Mytilinae</taxon>
        <taxon>Mytilus</taxon>
    </lineage>
</organism>
<evidence type="ECO:0000256" key="3">
    <source>
        <dbReference type="ARBA" id="ARBA00022723"/>
    </source>
</evidence>
<dbReference type="Gene3D" id="1.10.1170.10">
    <property type="entry name" value="Inhibitor Of Apoptosis Protein (2mihbC-IAP-1), Chain A"/>
    <property type="match status" value="2"/>
</dbReference>
<dbReference type="SMART" id="SM00238">
    <property type="entry name" value="BIR"/>
    <property type="match status" value="2"/>
</dbReference>
<evidence type="ECO:0000313" key="10">
    <source>
        <dbReference type="EMBL" id="VDI32758.1"/>
    </source>
</evidence>
<dbReference type="GO" id="GO:0006915">
    <property type="term" value="P:apoptotic process"/>
    <property type="evidence" value="ECO:0007669"/>
    <property type="project" value="UniProtKB-KW"/>
</dbReference>
<proteinExistence type="inferred from homology"/>
<reference evidence="10" key="1">
    <citation type="submission" date="2018-11" db="EMBL/GenBank/DDBJ databases">
        <authorList>
            <person name="Alioto T."/>
            <person name="Alioto T."/>
        </authorList>
    </citation>
    <scope>NUCLEOTIDE SEQUENCE</scope>
</reference>
<dbReference type="SMART" id="SM00184">
    <property type="entry name" value="RING"/>
    <property type="match status" value="1"/>
</dbReference>
<gene>
    <name evidence="10" type="ORF">MGAL_10B043144</name>
</gene>
<dbReference type="FunFam" id="1.10.1170.10:FF:000002">
    <property type="entry name" value="Baculoviral IAP repeat containing 7"/>
    <property type="match status" value="1"/>
</dbReference>
<dbReference type="Pfam" id="PF13920">
    <property type="entry name" value="zf-C3HC4_3"/>
    <property type="match status" value="1"/>
</dbReference>
<evidence type="ECO:0000256" key="1">
    <source>
        <dbReference type="ARBA" id="ARBA00006672"/>
    </source>
</evidence>
<sequence>MTIPFKDDEIPQPSDDGVQKYNEQAEYESYCSSSSDHQPIACALYTNIDYDTSMHSYEKSKNSQMNIYILALFIILFVKCVCQASIYKTMIRKCGYTVKVKVKWKTSHKMKEPCFGHKSLLDNIIMPIRKIPKSFIQIMPFLPQDFRTFLKDEKKSPVKKSQSMQFEGARFSTFSTFPDIPGIFATRLAEAGFFYSGFDDEVICHSCGVKHKHWKRYDVPFNIHKQISPNCSFLLDIKPVRDEATSMSSACGRNEIEPDNTEFISDDKSSHTSFKSKDEKCGSRGFSSTFSNQISSANVNNNRTEGTPIASSYSNNDTQSLIRIPEFNTHTQHSQHGILNATGSIIEDVCTRSTTQNNQRESTALGVCLDKPKYPKYAIRSVRLDSFNHWPQHLTQSPEEMVTAGFFFTGTDDHCRCFFCGGGLRSWEPGDQPWIEHARWYQKCAFLRQCKGDKFIEDVQMNRILPNENENNWRSNSSGETRIPVTKPVEYSNHPAVMAVADFGYDERVVKKAYESLQKSGSTEITGTRLLEAIFQLEENGRHNESTNSTETEQQPFNGTQKAKLDNLKEANKNKSTEEATCNPDLELSIRSLEEENQNLKDQQTCKICLDEPIAIVFLPCGHLAACTNCAPALRRCPICRAFIKGTVKAILS</sequence>
<dbReference type="FunFam" id="1.10.1170.10:FF:000003">
    <property type="entry name" value="E3 ubiquitin-protein ligase XIAP"/>
    <property type="match status" value="1"/>
</dbReference>
<dbReference type="GO" id="GO:0008270">
    <property type="term" value="F:zinc ion binding"/>
    <property type="evidence" value="ECO:0007669"/>
    <property type="project" value="UniProtKB-KW"/>
</dbReference>